<sequence length="233" mass="24873">MRAISMIFAVAGVVLCQGPRGDYGEGMGPGGPDGRGGPGGVGGFGGMDGRGPPPFGPRPPPPPPYLHNLTSEAQMEYFDIMRNMTLTIADQKQQVLDWGKKYNIENEVQEFEADMTRVRQEVKQNVTQLISELADAYNKLSALMDNEDQTLAELSQAIHNLTQENPPVYRVLQFATDLFMRPPPGTFPPGSDFGGVRPPPPGGDFGGISPPPPGGVHGGIPPPPGGYMWGGPH</sequence>
<dbReference type="PANTHER" id="PTHR21593">
    <property type="entry name" value="PRION-LIKE- Q/N-RICH -DOMAIN-BEARING PROTEIN PROTEIN"/>
    <property type="match status" value="1"/>
</dbReference>
<evidence type="ECO:0000256" key="3">
    <source>
        <dbReference type="SAM" id="SignalP"/>
    </source>
</evidence>
<dbReference type="OrthoDB" id="5867022at2759"/>
<evidence type="ECO:0000313" key="5">
    <source>
        <dbReference type="EMBL" id="KHJ94657.1"/>
    </source>
</evidence>
<evidence type="ECO:0000259" key="4">
    <source>
        <dbReference type="Pfam" id="PF02520"/>
    </source>
</evidence>
<dbReference type="InterPro" id="IPR052823">
    <property type="entry name" value="SXP/RAL-2_related"/>
</dbReference>
<protein>
    <recommendedName>
        <fullName evidence="4">SXP/RAL-2 family protein Ani s 5-like cation-binding domain-containing protein</fullName>
    </recommendedName>
</protein>
<feature type="region of interest" description="Disordered" evidence="2">
    <location>
        <begin position="189"/>
        <end position="233"/>
    </location>
</feature>
<feature type="compositionally biased region" description="Pro residues" evidence="2">
    <location>
        <begin position="51"/>
        <end position="63"/>
    </location>
</feature>
<evidence type="ECO:0000256" key="1">
    <source>
        <dbReference type="SAM" id="Coils"/>
    </source>
</evidence>
<reference evidence="5 6" key="1">
    <citation type="submission" date="2014-03" db="EMBL/GenBank/DDBJ databases">
        <title>Draft genome of the hookworm Oesophagostomum dentatum.</title>
        <authorList>
            <person name="Mitreva M."/>
        </authorList>
    </citation>
    <scope>NUCLEOTIDE SEQUENCE [LARGE SCALE GENOMIC DNA]</scope>
    <source>
        <strain evidence="5 6">OD-Hann</strain>
    </source>
</reference>
<dbReference type="Pfam" id="PF02520">
    <property type="entry name" value="ANIS5_cation-bd"/>
    <property type="match status" value="1"/>
</dbReference>
<evidence type="ECO:0000256" key="2">
    <source>
        <dbReference type="SAM" id="MobiDB-lite"/>
    </source>
</evidence>
<feature type="signal peptide" evidence="3">
    <location>
        <begin position="1"/>
        <end position="16"/>
    </location>
</feature>
<feature type="compositionally biased region" description="Gly residues" evidence="2">
    <location>
        <begin position="24"/>
        <end position="49"/>
    </location>
</feature>
<keyword evidence="3" id="KW-0732">Signal</keyword>
<dbReference type="EMBL" id="KN550247">
    <property type="protein sequence ID" value="KHJ94657.1"/>
    <property type="molecule type" value="Genomic_DNA"/>
</dbReference>
<dbReference type="Proteomes" id="UP000053660">
    <property type="component" value="Unassembled WGS sequence"/>
</dbReference>
<dbReference type="AlphaFoldDB" id="A0A0B1TFU4"/>
<dbReference type="InterPro" id="IPR003677">
    <property type="entry name" value="ANIS5_cation-bd"/>
</dbReference>
<accession>A0A0B1TFU4</accession>
<feature type="region of interest" description="Disordered" evidence="2">
    <location>
        <begin position="24"/>
        <end position="63"/>
    </location>
</feature>
<feature type="compositionally biased region" description="Pro residues" evidence="2">
    <location>
        <begin position="209"/>
        <end position="225"/>
    </location>
</feature>
<proteinExistence type="predicted"/>
<name>A0A0B1TFU4_OESDE</name>
<keyword evidence="6" id="KW-1185">Reference proteome</keyword>
<feature type="coiled-coil region" evidence="1">
    <location>
        <begin position="101"/>
        <end position="164"/>
    </location>
</feature>
<gene>
    <name evidence="5" type="ORF">OESDEN_05405</name>
</gene>
<organism evidence="5 6">
    <name type="scientific">Oesophagostomum dentatum</name>
    <name type="common">Nodular worm</name>
    <dbReference type="NCBI Taxonomy" id="61180"/>
    <lineage>
        <taxon>Eukaryota</taxon>
        <taxon>Metazoa</taxon>
        <taxon>Ecdysozoa</taxon>
        <taxon>Nematoda</taxon>
        <taxon>Chromadorea</taxon>
        <taxon>Rhabditida</taxon>
        <taxon>Rhabditina</taxon>
        <taxon>Rhabditomorpha</taxon>
        <taxon>Strongyloidea</taxon>
        <taxon>Strongylidae</taxon>
        <taxon>Oesophagostomum</taxon>
    </lineage>
</organism>
<feature type="domain" description="SXP/RAL-2 family protein Ani s 5-like cation-binding" evidence="4">
    <location>
        <begin position="72"/>
        <end position="177"/>
    </location>
</feature>
<evidence type="ECO:0000313" key="6">
    <source>
        <dbReference type="Proteomes" id="UP000053660"/>
    </source>
</evidence>
<keyword evidence="1" id="KW-0175">Coiled coil</keyword>
<feature type="chain" id="PRO_5002065926" description="SXP/RAL-2 family protein Ani s 5-like cation-binding domain-containing protein" evidence="3">
    <location>
        <begin position="17"/>
        <end position="233"/>
    </location>
</feature>
<dbReference type="PANTHER" id="PTHR21593:SF36">
    <property type="entry name" value="DUF148 DOMAIN-CONTAINING PROTEIN-RELATED"/>
    <property type="match status" value="1"/>
</dbReference>